<dbReference type="Pfam" id="PF08479">
    <property type="entry name" value="POTRA_2"/>
    <property type="match status" value="1"/>
</dbReference>
<keyword evidence="7" id="KW-0472">Membrane</keyword>
<keyword evidence="4" id="KW-1134">Transmembrane beta strand</keyword>
<comment type="similarity">
    <text evidence="2">Belongs to the TPS (TC 1.B.20) family.</text>
</comment>
<dbReference type="InterPro" id="IPR013686">
    <property type="entry name" value="Polypept-transport_assoc_ShlB"/>
</dbReference>
<dbReference type="InterPro" id="IPR051544">
    <property type="entry name" value="TPS_OM_transporter"/>
</dbReference>
<reference evidence="11 12" key="1">
    <citation type="submission" date="2018-03" db="EMBL/GenBank/DDBJ databases">
        <title>Genome sequencing of Simplicispira sp.</title>
        <authorList>
            <person name="Kim S.-J."/>
            <person name="Heo J."/>
            <person name="Kwon S.-W."/>
        </authorList>
    </citation>
    <scope>NUCLEOTIDE SEQUENCE [LARGE SCALE GENOMIC DNA]</scope>
    <source>
        <strain evidence="11 12">SC1-8</strain>
    </source>
</reference>
<dbReference type="KEGG" id="simp:C6571_17445"/>
<comment type="subcellular location">
    <subcellularLocation>
        <location evidence="1">Cell outer membrane</location>
    </subcellularLocation>
</comment>
<dbReference type="Gene3D" id="2.40.160.50">
    <property type="entry name" value="membrane protein fhac: a member of the omp85/tpsb transporter family"/>
    <property type="match status" value="1"/>
</dbReference>
<evidence type="ECO:0000256" key="9">
    <source>
        <dbReference type="SAM" id="SignalP"/>
    </source>
</evidence>
<dbReference type="RefSeq" id="WP_106447815.1">
    <property type="nucleotide sequence ID" value="NZ_CP027669.1"/>
</dbReference>
<evidence type="ECO:0000256" key="4">
    <source>
        <dbReference type="ARBA" id="ARBA00022452"/>
    </source>
</evidence>
<dbReference type="Pfam" id="PF03865">
    <property type="entry name" value="ShlB"/>
    <property type="match status" value="1"/>
</dbReference>
<dbReference type="GO" id="GO:0009279">
    <property type="term" value="C:cell outer membrane"/>
    <property type="evidence" value="ECO:0007669"/>
    <property type="project" value="UniProtKB-SubCell"/>
</dbReference>
<dbReference type="OrthoDB" id="572300at2"/>
<dbReference type="GO" id="GO:0046819">
    <property type="term" value="P:protein secretion by the type V secretion system"/>
    <property type="evidence" value="ECO:0007669"/>
    <property type="project" value="TreeGrafter"/>
</dbReference>
<dbReference type="PANTHER" id="PTHR34597:SF1">
    <property type="entry name" value="HEME_HEMOPEXIN TRANSPORTER PROTEIN HUXB"/>
    <property type="match status" value="1"/>
</dbReference>
<feature type="signal peptide" evidence="9">
    <location>
        <begin position="1"/>
        <end position="20"/>
    </location>
</feature>
<dbReference type="GO" id="GO:0098046">
    <property type="term" value="C:type V protein secretion system complex"/>
    <property type="evidence" value="ECO:0007669"/>
    <property type="project" value="TreeGrafter"/>
</dbReference>
<sequence length="555" mass="59349">MLKNHLLPFALLALSPAVFAQQPPSAGSQMQQIPPALTPQKAAPVVRIEPSAAPATPASDAVKITVNRLHVTGARVYPEAELLALTGFQPGSELSLGDLRGMALAITQRYRNAGYFVAQAYLPAQEITDGEVTIAVIEGEYGKVIVRNQSNLADDLVHSQLQGIHSGDPVAIEPLENRLLLLSDIPGVNITSTLAPGASPGTSDLIVDVAPGRRVTGSVDADNAGNRYTGEYRLGATVNLNNPAGRGDVASLRVLTSGKGLNYARASYQMQFGKATAGVAYSWLDYELGKEFSYLHATGNARIASLYGSYPLIRSRNTNLYAGLAFDHKAFQDKNPTDLTMQVADKKSQVLTASLRGDHRDSLGGGGLSSYSLAWSVGNVDLQAPGLQDRYALTQAGGHFNKLSFSAMRLQSVTDTVSLYAGINGQLASKNLDASEKMELGGMYGVRAYPEGEAYADQGYVLTLEARMALPTPQQLPGQMQLVGFVDVGSVTTHKQPWDSSDNRRTLSGAGVGLNWSDTNNFLVRTFYAFKLGNEAATSAPDKSGRFWIQAVKYF</sequence>
<accession>A0A2S0N3X0</accession>
<evidence type="ECO:0000313" key="12">
    <source>
        <dbReference type="Proteomes" id="UP000239326"/>
    </source>
</evidence>
<evidence type="ECO:0000259" key="10">
    <source>
        <dbReference type="PROSITE" id="PS51779"/>
    </source>
</evidence>
<feature type="domain" description="POTRA" evidence="10">
    <location>
        <begin position="64"/>
        <end position="139"/>
    </location>
</feature>
<evidence type="ECO:0000256" key="2">
    <source>
        <dbReference type="ARBA" id="ARBA00009055"/>
    </source>
</evidence>
<keyword evidence="8" id="KW-0998">Cell outer membrane</keyword>
<dbReference type="PROSITE" id="PS51779">
    <property type="entry name" value="POTRA"/>
    <property type="match status" value="1"/>
</dbReference>
<dbReference type="AlphaFoldDB" id="A0A2S0N3X0"/>
<keyword evidence="5" id="KW-0812">Transmembrane</keyword>
<evidence type="ECO:0000256" key="8">
    <source>
        <dbReference type="ARBA" id="ARBA00023237"/>
    </source>
</evidence>
<dbReference type="Gene3D" id="3.10.20.310">
    <property type="entry name" value="membrane protein fhac"/>
    <property type="match status" value="1"/>
</dbReference>
<evidence type="ECO:0000256" key="1">
    <source>
        <dbReference type="ARBA" id="ARBA00004442"/>
    </source>
</evidence>
<dbReference type="InterPro" id="IPR005565">
    <property type="entry name" value="Hemolysn_activator_HlyB_C"/>
</dbReference>
<gene>
    <name evidence="11" type="ORF">C6571_17445</name>
</gene>
<keyword evidence="6" id="KW-0653">Protein transport</keyword>
<name>A0A2S0N3X0_9BURK</name>
<organism evidence="11 12">
    <name type="scientific">Simplicispira suum</name>
    <dbReference type="NCBI Taxonomy" id="2109915"/>
    <lineage>
        <taxon>Bacteria</taxon>
        <taxon>Pseudomonadati</taxon>
        <taxon>Pseudomonadota</taxon>
        <taxon>Betaproteobacteria</taxon>
        <taxon>Burkholderiales</taxon>
        <taxon>Comamonadaceae</taxon>
        <taxon>Simplicispira</taxon>
    </lineage>
</organism>
<keyword evidence="3" id="KW-0813">Transport</keyword>
<keyword evidence="12" id="KW-1185">Reference proteome</keyword>
<evidence type="ECO:0000256" key="3">
    <source>
        <dbReference type="ARBA" id="ARBA00022448"/>
    </source>
</evidence>
<feature type="chain" id="PRO_5015471408" evidence="9">
    <location>
        <begin position="21"/>
        <end position="555"/>
    </location>
</feature>
<evidence type="ECO:0000256" key="7">
    <source>
        <dbReference type="ARBA" id="ARBA00023136"/>
    </source>
</evidence>
<evidence type="ECO:0000313" key="11">
    <source>
        <dbReference type="EMBL" id="AVO42840.1"/>
    </source>
</evidence>
<protein>
    <submittedName>
        <fullName evidence="11">Peptide transporter</fullName>
    </submittedName>
</protein>
<evidence type="ECO:0000256" key="5">
    <source>
        <dbReference type="ARBA" id="ARBA00022692"/>
    </source>
</evidence>
<keyword evidence="9" id="KW-0732">Signal</keyword>
<dbReference type="EMBL" id="CP027669">
    <property type="protein sequence ID" value="AVO42840.1"/>
    <property type="molecule type" value="Genomic_DNA"/>
</dbReference>
<dbReference type="PANTHER" id="PTHR34597">
    <property type="entry name" value="SLR1661 PROTEIN"/>
    <property type="match status" value="1"/>
</dbReference>
<dbReference type="GO" id="GO:0008320">
    <property type="term" value="F:protein transmembrane transporter activity"/>
    <property type="evidence" value="ECO:0007669"/>
    <property type="project" value="TreeGrafter"/>
</dbReference>
<dbReference type="Proteomes" id="UP000239326">
    <property type="component" value="Chromosome"/>
</dbReference>
<evidence type="ECO:0000256" key="6">
    <source>
        <dbReference type="ARBA" id="ARBA00022927"/>
    </source>
</evidence>
<dbReference type="InterPro" id="IPR034746">
    <property type="entry name" value="POTRA"/>
</dbReference>
<proteinExistence type="inferred from homology"/>